<feature type="compositionally biased region" description="Basic and acidic residues" evidence="5">
    <location>
        <begin position="434"/>
        <end position="447"/>
    </location>
</feature>
<evidence type="ECO:0000259" key="7">
    <source>
        <dbReference type="Pfam" id="PF03816"/>
    </source>
</evidence>
<evidence type="ECO:0000313" key="9">
    <source>
        <dbReference type="EMBL" id="PHE97188.1"/>
    </source>
</evidence>
<feature type="transmembrane region" description="Helical" evidence="6">
    <location>
        <begin position="24"/>
        <end position="44"/>
    </location>
</feature>
<evidence type="ECO:0000256" key="6">
    <source>
        <dbReference type="SAM" id="Phobius"/>
    </source>
</evidence>
<dbReference type="PANTHER" id="PTHR33392">
    <property type="entry name" value="POLYISOPRENYL-TEICHOIC ACID--PEPTIDOGLYCAN TEICHOIC ACID TRANSFERASE TAGU"/>
    <property type="match status" value="1"/>
</dbReference>
<dbReference type="NCBIfam" id="TIGR00350">
    <property type="entry name" value="lytR_cpsA_psr"/>
    <property type="match status" value="1"/>
</dbReference>
<dbReference type="RefSeq" id="WP_003195393.1">
    <property type="nucleotide sequence ID" value="NZ_CM000743.1"/>
</dbReference>
<dbReference type="GO" id="GO:0071555">
    <property type="term" value="P:cell wall organization"/>
    <property type="evidence" value="ECO:0007669"/>
    <property type="project" value="UniProtKB-KW"/>
</dbReference>
<keyword evidence="4 6" id="KW-1133">Transmembrane helix</keyword>
<dbReference type="EMBL" id="NUTL01000048">
    <property type="protein sequence ID" value="PHE97188.1"/>
    <property type="molecule type" value="Genomic_DNA"/>
</dbReference>
<protein>
    <submittedName>
        <fullName evidence="8">LytR family transcriptional regulator</fullName>
    </submittedName>
</protein>
<keyword evidence="3" id="KW-0735">Signal-anchor</keyword>
<name>A0A2A8GWV2_9BACI</name>
<reference evidence="8" key="2">
    <citation type="submission" date="2019-07" db="EMBL/GenBank/DDBJ databases">
        <title>Phylogenomic Reclassification of ATCC Bacillus Strains and Various Taxa within the Genus Bacillus.</title>
        <authorList>
            <person name="Riojas M.A."/>
            <person name="Frank A.M."/>
            <person name="Fenn S.L."/>
            <person name="King S.P."/>
            <person name="Brower S.M."/>
            <person name="Hazbon M.H."/>
        </authorList>
    </citation>
    <scope>NUCLEOTIDE SEQUENCE</scope>
    <source>
        <strain evidence="8">NR-12239</strain>
    </source>
</reference>
<reference evidence="9 10" key="1">
    <citation type="submission" date="2017-09" db="EMBL/GenBank/DDBJ databases">
        <title>Large-scale bioinformatics analysis of Bacillus genomes uncovers conserved roles of natural products in bacterial physiology.</title>
        <authorList>
            <consortium name="Agbiome Team Llc"/>
            <person name="Bleich R.M."/>
            <person name="Grubbs K.J."/>
            <person name="Santa Maria K.C."/>
            <person name="Allen S.E."/>
            <person name="Farag S."/>
            <person name="Shank E.A."/>
            <person name="Bowers A."/>
        </authorList>
    </citation>
    <scope>NUCLEOTIDE SEQUENCE [LARGE SCALE GENOMIC DNA]</scope>
    <source>
        <strain evidence="9 10">AFS037265</strain>
    </source>
</reference>
<evidence type="ECO:0000313" key="8">
    <source>
        <dbReference type="EMBL" id="MDR4327086.1"/>
    </source>
</evidence>
<accession>C3AHV3</accession>
<evidence type="ECO:0000313" key="11">
    <source>
        <dbReference type="Proteomes" id="UP001248134"/>
    </source>
</evidence>
<dbReference type="EMBL" id="VLYX01000013">
    <property type="protein sequence ID" value="MDR4327086.1"/>
    <property type="molecule type" value="Genomic_DNA"/>
</dbReference>
<comment type="caution">
    <text evidence="8">The sequence shown here is derived from an EMBL/GenBank/DDBJ whole genome shotgun (WGS) entry which is preliminary data.</text>
</comment>
<evidence type="ECO:0000256" key="4">
    <source>
        <dbReference type="ARBA" id="ARBA00022989"/>
    </source>
</evidence>
<organism evidence="8 11">
    <name type="scientific">Bacillus pseudomycoides</name>
    <dbReference type="NCBI Taxonomy" id="64104"/>
    <lineage>
        <taxon>Bacteria</taxon>
        <taxon>Bacillati</taxon>
        <taxon>Bacillota</taxon>
        <taxon>Bacilli</taxon>
        <taxon>Bacillales</taxon>
        <taxon>Bacillaceae</taxon>
        <taxon>Bacillus</taxon>
        <taxon>Bacillus cereus group</taxon>
    </lineage>
</organism>
<dbReference type="PANTHER" id="PTHR33392:SF3">
    <property type="entry name" value="POLYISOPRENYL-TEICHOIC ACID--PEPTIDOGLYCAN TEICHOIC ACID TRANSFERASE TAGT"/>
    <property type="match status" value="1"/>
</dbReference>
<sequence>MDQNPSLQENTRNNKKKGKKKTKIILSALLLFLIVGGGYTWFLVNKASSAVFNAAHDLARGDKSDLRDKAVKPISNNVSVLIMGVDESDVRGKEYGAAIRTDAMLLATFNKDSKTVKLLSIPRDTYTYIPIEKKMDKITHAHAFGSAKNGKAGGPQASIDAVEDLLHVPVDYFVKFNFKSFIKIVDDLGGIEVDVPVEFTEQDSNDNAGAIHLKKGVQKLNGEEALALARTRHIDSDAMRGQRQQLVIEAILKKLTNIDSVTKVGNIIDHINGQFVTNLTFDDMLSFYKYGSDSSLEKLQINGKDCYMSAGDKECGRASDGGTYYYVPVEKDLDDLTKQLRTHLGLSEYKKVDSDDKENKKKTSSEKTKDTKQDNDNRQNSTNQKSNNDDENVKTKTSSNEKTKDTNHDSDNRQNSTNQKSNNNDENVETKTSSNEKTKDTNHDNDNRQNSTNQKNNNNDEDTETTSNKN</sequence>
<dbReference type="Pfam" id="PF03816">
    <property type="entry name" value="LytR_cpsA_psr"/>
    <property type="match status" value="1"/>
</dbReference>
<accession>A0A2C0UYQ1</accession>
<dbReference type="GeneID" id="34213736"/>
<evidence type="ECO:0000256" key="1">
    <source>
        <dbReference type="ARBA" id="ARBA00006068"/>
    </source>
</evidence>
<dbReference type="Proteomes" id="UP000221918">
    <property type="component" value="Unassembled WGS sequence"/>
</dbReference>
<gene>
    <name evidence="9" type="ORF">COF81_12595</name>
    <name evidence="8" type="ORF">FOS08_14465</name>
</gene>
<feature type="compositionally biased region" description="Basic and acidic residues" evidence="5">
    <location>
        <begin position="387"/>
        <end position="412"/>
    </location>
</feature>
<dbReference type="InterPro" id="IPR004474">
    <property type="entry name" value="LytR_CpsA_psr"/>
</dbReference>
<feature type="compositionally biased region" description="Polar residues" evidence="5">
    <location>
        <begin position="413"/>
        <end position="433"/>
    </location>
</feature>
<evidence type="ECO:0000256" key="5">
    <source>
        <dbReference type="SAM" id="MobiDB-lite"/>
    </source>
</evidence>
<feature type="compositionally biased region" description="Basic and acidic residues" evidence="5">
    <location>
        <begin position="351"/>
        <end position="377"/>
    </location>
</feature>
<evidence type="ECO:0000256" key="2">
    <source>
        <dbReference type="ARBA" id="ARBA00022692"/>
    </source>
</evidence>
<feature type="region of interest" description="Disordered" evidence="5">
    <location>
        <begin position="351"/>
        <end position="470"/>
    </location>
</feature>
<feature type="domain" description="Cell envelope-related transcriptional attenuator" evidence="7">
    <location>
        <begin position="100"/>
        <end position="256"/>
    </location>
</feature>
<comment type="similarity">
    <text evidence="1">Belongs to the LytR/CpsA/Psr (LCP) family.</text>
</comment>
<dbReference type="FunFam" id="3.40.630.190:FF:000001">
    <property type="entry name" value="LytR family transcriptional regulator"/>
    <property type="match status" value="1"/>
</dbReference>
<accession>A0A2A8GWV2</accession>
<keyword evidence="2 6" id="KW-0812">Transmembrane</keyword>
<dbReference type="InterPro" id="IPR050922">
    <property type="entry name" value="LytR/CpsA/Psr_CW_biosynth"/>
</dbReference>
<feature type="compositionally biased region" description="Low complexity" evidence="5">
    <location>
        <begin position="448"/>
        <end position="457"/>
    </location>
</feature>
<dbReference type="AlphaFoldDB" id="A0A2A8GWV2"/>
<dbReference type="Proteomes" id="UP001248134">
    <property type="component" value="Unassembled WGS sequence"/>
</dbReference>
<evidence type="ECO:0000313" key="10">
    <source>
        <dbReference type="Proteomes" id="UP000221918"/>
    </source>
</evidence>
<proteinExistence type="inferred from homology"/>
<evidence type="ECO:0000256" key="3">
    <source>
        <dbReference type="ARBA" id="ARBA00022968"/>
    </source>
</evidence>
<keyword evidence="6" id="KW-0472">Membrane</keyword>
<dbReference type="Gene3D" id="3.40.630.190">
    <property type="entry name" value="LCP protein"/>
    <property type="match status" value="1"/>
</dbReference>